<protein>
    <recommendedName>
        <fullName evidence="2">Right handed beta helix domain-containing protein</fullName>
    </recommendedName>
</protein>
<proteinExistence type="predicted"/>
<feature type="non-terminal residue" evidence="1">
    <location>
        <position position="1"/>
    </location>
</feature>
<name>X1E4Z8_9ZZZZ</name>
<dbReference type="EMBL" id="BARU01003868">
    <property type="protein sequence ID" value="GAH28336.1"/>
    <property type="molecule type" value="Genomic_DNA"/>
</dbReference>
<reference evidence="1" key="1">
    <citation type="journal article" date="2014" name="Front. Microbiol.">
        <title>High frequency of phylogenetically diverse reductive dehalogenase-homologous genes in deep subseafloor sedimentary metagenomes.</title>
        <authorList>
            <person name="Kawai M."/>
            <person name="Futagami T."/>
            <person name="Toyoda A."/>
            <person name="Takaki Y."/>
            <person name="Nishi S."/>
            <person name="Hori S."/>
            <person name="Arai W."/>
            <person name="Tsubouchi T."/>
            <person name="Morono Y."/>
            <person name="Uchiyama I."/>
            <person name="Ito T."/>
            <person name="Fujiyama A."/>
            <person name="Inagaki F."/>
            <person name="Takami H."/>
        </authorList>
    </citation>
    <scope>NUCLEOTIDE SEQUENCE</scope>
    <source>
        <strain evidence="1">Expedition CK06-06</strain>
    </source>
</reference>
<dbReference type="AlphaFoldDB" id="X1E4Z8"/>
<sequence>PSASVTYNVINIESTSGTGFTVSDNFIGGQAPSCGGSAWTKSTEYDNIFSAINLNVGTGSASSVQNNTIKNFAWSNSGTATWTGINIGGGYVNVGTSTGNIIGATSGTASIIVTGGGNDTYVYGIKISGGGTVDCNVIIVNYISIVSASC</sequence>
<organism evidence="1">
    <name type="scientific">marine sediment metagenome</name>
    <dbReference type="NCBI Taxonomy" id="412755"/>
    <lineage>
        <taxon>unclassified sequences</taxon>
        <taxon>metagenomes</taxon>
        <taxon>ecological metagenomes</taxon>
    </lineage>
</organism>
<comment type="caution">
    <text evidence="1">The sequence shown here is derived from an EMBL/GenBank/DDBJ whole genome shotgun (WGS) entry which is preliminary data.</text>
</comment>
<accession>X1E4Z8</accession>
<evidence type="ECO:0008006" key="2">
    <source>
        <dbReference type="Google" id="ProtNLM"/>
    </source>
</evidence>
<evidence type="ECO:0000313" key="1">
    <source>
        <dbReference type="EMBL" id="GAH28336.1"/>
    </source>
</evidence>
<gene>
    <name evidence="1" type="ORF">S03H2_08094</name>
</gene>